<comment type="caution">
    <text evidence="1">The sequence shown here is derived from an EMBL/GenBank/DDBJ whole genome shotgun (WGS) entry which is preliminary data.</text>
</comment>
<dbReference type="EMBL" id="QWGR01000001">
    <property type="protein sequence ID" value="RIJ50419.1"/>
    <property type="molecule type" value="Genomic_DNA"/>
</dbReference>
<proteinExistence type="predicted"/>
<evidence type="ECO:0000313" key="1">
    <source>
        <dbReference type="EMBL" id="RIJ50419.1"/>
    </source>
</evidence>
<organism evidence="1 2">
    <name type="scientific">Maribellus luteus</name>
    <dbReference type="NCBI Taxonomy" id="2305463"/>
    <lineage>
        <taxon>Bacteria</taxon>
        <taxon>Pseudomonadati</taxon>
        <taxon>Bacteroidota</taxon>
        <taxon>Bacteroidia</taxon>
        <taxon>Marinilabiliales</taxon>
        <taxon>Prolixibacteraceae</taxon>
        <taxon>Maribellus</taxon>
    </lineage>
</organism>
<accession>A0A399T5K4</accession>
<sequence>MFDTVNRDVLILFPKQPLFDWVNYIFPDDKLKCPKPMAHDAGDVFLIPEFTHPDDAIEYLKENFIEFFEQELFDWTTDENLWPEKLTWELFETWFHYSIQSVVMDILDEEIEKKDF</sequence>
<name>A0A399T5K4_9BACT</name>
<keyword evidence="2" id="KW-1185">Reference proteome</keyword>
<dbReference type="AlphaFoldDB" id="A0A399T5K4"/>
<gene>
    <name evidence="1" type="ORF">D1614_00305</name>
</gene>
<evidence type="ECO:0008006" key="3">
    <source>
        <dbReference type="Google" id="ProtNLM"/>
    </source>
</evidence>
<reference evidence="1 2" key="1">
    <citation type="submission" date="2018-08" db="EMBL/GenBank/DDBJ databases">
        <title>Pallidiluteibacterium maritimus gen. nov., sp. nov., isolated from coastal sediment.</title>
        <authorList>
            <person name="Zhou L.Y."/>
        </authorList>
    </citation>
    <scope>NUCLEOTIDE SEQUENCE [LARGE SCALE GENOMIC DNA]</scope>
    <source>
        <strain evidence="1 2">XSD2</strain>
    </source>
</reference>
<dbReference type="Proteomes" id="UP000265926">
    <property type="component" value="Unassembled WGS sequence"/>
</dbReference>
<evidence type="ECO:0000313" key="2">
    <source>
        <dbReference type="Proteomes" id="UP000265926"/>
    </source>
</evidence>
<protein>
    <recommendedName>
        <fullName evidence="3">VacJ</fullName>
    </recommendedName>
</protein>